<dbReference type="InterPro" id="IPR002372">
    <property type="entry name" value="PQQ_rpt_dom"/>
</dbReference>
<dbReference type="InterPro" id="IPR011047">
    <property type="entry name" value="Quinoprotein_ADH-like_sf"/>
</dbReference>
<dbReference type="AlphaFoldDB" id="A0A6J6AMC7"/>
<evidence type="ECO:0000313" key="7">
    <source>
        <dbReference type="EMBL" id="CAB4625043.1"/>
    </source>
</evidence>
<evidence type="ECO:0000313" key="8">
    <source>
        <dbReference type="EMBL" id="CAB4720329.1"/>
    </source>
</evidence>
<protein>
    <submittedName>
        <fullName evidence="5">Unannotated protein</fullName>
    </submittedName>
</protein>
<accession>A0A6J6AMC7</accession>
<keyword evidence="2" id="KW-0812">Transmembrane</keyword>
<dbReference type="InterPro" id="IPR011044">
    <property type="entry name" value="Quino_amine_DH_bsu"/>
</dbReference>
<organism evidence="5">
    <name type="scientific">freshwater metagenome</name>
    <dbReference type="NCBI Taxonomy" id="449393"/>
    <lineage>
        <taxon>unclassified sequences</taxon>
        <taxon>metagenomes</taxon>
        <taxon>ecological metagenomes</taxon>
    </lineage>
</organism>
<dbReference type="SUPFAM" id="SSF50969">
    <property type="entry name" value="YVTN repeat-like/Quinoprotein amine dehydrogenase"/>
    <property type="match status" value="1"/>
</dbReference>
<dbReference type="SUPFAM" id="SSF50998">
    <property type="entry name" value="Quinoprotein alcohol dehydrogenase-like"/>
    <property type="match status" value="1"/>
</dbReference>
<dbReference type="EMBL" id="CAESAL010000071">
    <property type="protein sequence ID" value="CAB4345458.1"/>
    <property type="molecule type" value="Genomic_DNA"/>
</dbReference>
<evidence type="ECO:0000313" key="4">
    <source>
        <dbReference type="EMBL" id="CAB4345458.1"/>
    </source>
</evidence>
<dbReference type="EMBL" id="CAEZTY010000074">
    <property type="protein sequence ID" value="CAB4594539.1"/>
    <property type="molecule type" value="Genomic_DNA"/>
</dbReference>
<evidence type="ECO:0000259" key="3">
    <source>
        <dbReference type="Pfam" id="PF13360"/>
    </source>
</evidence>
<evidence type="ECO:0000313" key="9">
    <source>
        <dbReference type="EMBL" id="CAB4793411.1"/>
    </source>
</evidence>
<dbReference type="EMBL" id="CAEZXY010000102">
    <property type="protein sequence ID" value="CAB4720329.1"/>
    <property type="molecule type" value="Genomic_DNA"/>
</dbReference>
<evidence type="ECO:0000313" key="13">
    <source>
        <dbReference type="EMBL" id="CAB5078117.1"/>
    </source>
</evidence>
<evidence type="ECO:0000313" key="10">
    <source>
        <dbReference type="EMBL" id="CAB4804645.1"/>
    </source>
</evidence>
<sequence length="513" mass="55812">MKHAKPVPKTPWRVFALAVAAVAVIVLGLVVVTRGSDSKSNKADSASSESPDTTAKGTTTTTRPPYNGWVDPLSSQEAPNTKTVGYLTFRGNPTRSWYGVGPIPSNPHVIWSYPKSGGMCGVSTDGATTSTWCGDGWTGNPNVYERDGKTIVSFGGYDYSLHWVDAATGDNIIEPFKTGDLAKGSMTTDPDGFPLSYKGSRDNNFYIVATDRGPKAEVLWKLNAKDFGVQQVWNDDWDGSALIIDDYMFEGGENSNFYIVKLNRHYDAAGKVQIDPQVVFRSPGWDQELWSLISDHQFSIENSVAISGNTLYFANSAGLVQGWDISGIKQNQPATRVFRFWTGDDTDATITIDKQGMLYVGSEWERHNDRSKQVGQMMKLDPSKPDNPLVWSLKDQVGGKAGVWATPALGDGVVYFATNGGRVIAADMATGAVVWEKSLGSQTWQSPVVVDKTLIEGDCQGNLNAYDVSNPRVDPPLKWTLKLSGCIEATPAVYKGRIYVAARGGQLYAIGDQ</sequence>
<dbReference type="PANTHER" id="PTHR34512">
    <property type="entry name" value="CELL SURFACE PROTEIN"/>
    <property type="match status" value="1"/>
</dbReference>
<dbReference type="EMBL" id="CAFAAM010000091">
    <property type="protein sequence ID" value="CAB4804645.1"/>
    <property type="molecule type" value="Genomic_DNA"/>
</dbReference>
<feature type="transmembrane region" description="Helical" evidence="2">
    <location>
        <begin position="12"/>
        <end position="32"/>
    </location>
</feature>
<keyword evidence="2" id="KW-0472">Membrane</keyword>
<evidence type="ECO:0000256" key="1">
    <source>
        <dbReference type="SAM" id="MobiDB-lite"/>
    </source>
</evidence>
<dbReference type="EMBL" id="CAFBNJ010000088">
    <property type="protein sequence ID" value="CAB4960874.1"/>
    <property type="molecule type" value="Genomic_DNA"/>
</dbReference>
<evidence type="ECO:0000256" key="2">
    <source>
        <dbReference type="SAM" id="Phobius"/>
    </source>
</evidence>
<evidence type="ECO:0000313" key="11">
    <source>
        <dbReference type="EMBL" id="CAB4960874.1"/>
    </source>
</evidence>
<keyword evidence="2" id="KW-1133">Transmembrane helix</keyword>
<evidence type="ECO:0000313" key="12">
    <source>
        <dbReference type="EMBL" id="CAB4994358.1"/>
    </source>
</evidence>
<dbReference type="PANTHER" id="PTHR34512:SF30">
    <property type="entry name" value="OUTER MEMBRANE PROTEIN ASSEMBLY FACTOR BAMB"/>
    <property type="match status" value="1"/>
</dbReference>
<reference evidence="5" key="1">
    <citation type="submission" date="2020-05" db="EMBL/GenBank/DDBJ databases">
        <authorList>
            <person name="Chiriac C."/>
            <person name="Salcher M."/>
            <person name="Ghai R."/>
            <person name="Kavagutti S V."/>
        </authorList>
    </citation>
    <scope>NUCLEOTIDE SEQUENCE</scope>
</reference>
<dbReference type="EMBL" id="CAFBRD010000085">
    <property type="protein sequence ID" value="CAB5078117.1"/>
    <property type="molecule type" value="Genomic_DNA"/>
</dbReference>
<dbReference type="EMBL" id="CAEZVC010000067">
    <property type="protein sequence ID" value="CAB4625043.1"/>
    <property type="molecule type" value="Genomic_DNA"/>
</dbReference>
<dbReference type="Gene3D" id="2.130.10.10">
    <property type="entry name" value="YVTN repeat-like/Quinoprotein amine dehydrogenase"/>
    <property type="match status" value="1"/>
</dbReference>
<evidence type="ECO:0000313" key="6">
    <source>
        <dbReference type="EMBL" id="CAB4594539.1"/>
    </source>
</evidence>
<dbReference type="EMBL" id="CAFBOK010000200">
    <property type="protein sequence ID" value="CAB4994358.1"/>
    <property type="molecule type" value="Genomic_DNA"/>
</dbReference>
<dbReference type="InterPro" id="IPR018391">
    <property type="entry name" value="PQQ_b-propeller_rpt"/>
</dbReference>
<dbReference type="SMART" id="SM00564">
    <property type="entry name" value="PQQ"/>
    <property type="match status" value="4"/>
</dbReference>
<name>A0A6J6AMC7_9ZZZZ</name>
<proteinExistence type="predicted"/>
<evidence type="ECO:0000313" key="5">
    <source>
        <dbReference type="EMBL" id="CAB4371103.1"/>
    </source>
</evidence>
<feature type="domain" description="Pyrrolo-quinoline quinone repeat" evidence="3">
    <location>
        <begin position="389"/>
        <end position="467"/>
    </location>
</feature>
<gene>
    <name evidence="6" type="ORF">UFOPK1762_01537</name>
    <name evidence="7" type="ORF">UFOPK1906_01115</name>
    <name evidence="8" type="ORF">UFOPK2624_01660</name>
    <name evidence="9" type="ORF">UFOPK2969_01011</name>
    <name evidence="10" type="ORF">UFOPK3010_00794</name>
    <name evidence="4" type="ORF">UFOPK3331_01542</name>
    <name evidence="11" type="ORF">UFOPK3785_01476</name>
    <name evidence="12" type="ORF">UFOPK3927_01489</name>
    <name evidence="5" type="ORF">UFOPK4201_00623</name>
    <name evidence="13" type="ORF">UFOPK4371_01351</name>
</gene>
<dbReference type="EMBL" id="CAEUNJ010000019">
    <property type="protein sequence ID" value="CAB4371103.1"/>
    <property type="molecule type" value="Genomic_DNA"/>
</dbReference>
<dbReference type="InterPro" id="IPR015943">
    <property type="entry name" value="WD40/YVTN_repeat-like_dom_sf"/>
</dbReference>
<dbReference type="Pfam" id="PF13360">
    <property type="entry name" value="PQQ_2"/>
    <property type="match status" value="1"/>
</dbReference>
<feature type="compositionally biased region" description="Low complexity" evidence="1">
    <location>
        <begin position="43"/>
        <end position="62"/>
    </location>
</feature>
<feature type="region of interest" description="Disordered" evidence="1">
    <location>
        <begin position="37"/>
        <end position="74"/>
    </location>
</feature>
<dbReference type="EMBL" id="CAFAAD010000068">
    <property type="protein sequence ID" value="CAB4793411.1"/>
    <property type="molecule type" value="Genomic_DNA"/>
</dbReference>